<protein>
    <submittedName>
        <fullName evidence="2">HNH endonuclease</fullName>
    </submittedName>
</protein>
<dbReference type="CDD" id="cd00085">
    <property type="entry name" value="HNHc"/>
    <property type="match status" value="1"/>
</dbReference>
<evidence type="ECO:0000313" key="3">
    <source>
        <dbReference type="Proteomes" id="UP000004508"/>
    </source>
</evidence>
<dbReference type="eggNOG" id="COG1403">
    <property type="taxonomic scope" value="Bacteria"/>
</dbReference>
<sequence>MSRVLIVDAERKPLMPCTPARARLLLKAGKAAILRRFPFVLMLREARPEAVVEPLRVKLDPGAKTSGIAVLHEQSGEVMWAAELTHRSPQIREALAKRRAVRRSRRSRHTRYRAARFANRRRPKGWLAPSLESRVLHLLTWVKRLSRWCPVGALSLELVRFDLALLQNPSIEGIEYQRGTLWGTEVRQYLLTKWQHRCTYCQASEVPLEIDHVSPRSKDGSDRIANLVIACRPCNQAKGDHPLESFLANRPDVLTRVQAQRRAPLHDAAAVNSTRWQLYERLKALDLPVETGSGGLTKWNRQSRNLPKTHWIDAACTGRSTPERLQIRHVRPWLIQAQGRQARRMVNVDKRGFPRGKAKGPSCICGLRTGDLVRAVVTKGKKIGTYVGRVAIKSDGYLKLRGRPFGMVEGIHARYCRPVHRNDGYAYAQGEAALPPQA</sequence>
<dbReference type="OrthoDB" id="963483at2"/>
<dbReference type="InterPro" id="IPR003615">
    <property type="entry name" value="HNH_nuc"/>
</dbReference>
<dbReference type="InterPro" id="IPR047693">
    <property type="entry name" value="RNA-guided_IscB-like"/>
</dbReference>
<reference evidence="2 3" key="1">
    <citation type="journal article" date="2011" name="Stand. Genomic Sci.">
        <title>Non-contiguous finished genome sequence and contextual data of the filamentous soil bacterium Ktedonobacter racemifer type strain (SOSP1-21).</title>
        <authorList>
            <person name="Chang Y.J."/>
            <person name="Land M."/>
            <person name="Hauser L."/>
            <person name="Chertkov O."/>
            <person name="Del Rio T.G."/>
            <person name="Nolan M."/>
            <person name="Copeland A."/>
            <person name="Tice H."/>
            <person name="Cheng J.F."/>
            <person name="Lucas S."/>
            <person name="Han C."/>
            <person name="Goodwin L."/>
            <person name="Pitluck S."/>
            <person name="Ivanova N."/>
            <person name="Ovchinikova G."/>
            <person name="Pati A."/>
            <person name="Chen A."/>
            <person name="Palaniappan K."/>
            <person name="Mavromatis K."/>
            <person name="Liolios K."/>
            <person name="Brettin T."/>
            <person name="Fiebig A."/>
            <person name="Rohde M."/>
            <person name="Abt B."/>
            <person name="Goker M."/>
            <person name="Detter J.C."/>
            <person name="Woyke T."/>
            <person name="Bristow J."/>
            <person name="Eisen J.A."/>
            <person name="Markowitz V."/>
            <person name="Hugenholtz P."/>
            <person name="Kyrpides N.C."/>
            <person name="Klenk H.P."/>
            <person name="Lapidus A."/>
        </authorList>
    </citation>
    <scope>NUCLEOTIDE SEQUENCE [LARGE SCALE GENOMIC DNA]</scope>
    <source>
        <strain evidence="3">DSM 44963</strain>
    </source>
</reference>
<dbReference type="SMART" id="SM00507">
    <property type="entry name" value="HNHc"/>
    <property type="match status" value="1"/>
</dbReference>
<dbReference type="GO" id="GO:0008270">
    <property type="term" value="F:zinc ion binding"/>
    <property type="evidence" value="ECO:0007669"/>
    <property type="project" value="InterPro"/>
</dbReference>
<keyword evidence="3" id="KW-1185">Reference proteome</keyword>
<evidence type="ECO:0000259" key="1">
    <source>
        <dbReference type="SMART" id="SM00507"/>
    </source>
</evidence>
<dbReference type="EMBL" id="ADVG01000001">
    <property type="protein sequence ID" value="EFH88107.1"/>
    <property type="molecule type" value="Genomic_DNA"/>
</dbReference>
<dbReference type="InterPro" id="IPR025938">
    <property type="entry name" value="RRXRR_dom"/>
</dbReference>
<dbReference type="Proteomes" id="UP000004508">
    <property type="component" value="Unassembled WGS sequence"/>
</dbReference>
<feature type="domain" description="HNH nuclease" evidence="1">
    <location>
        <begin position="185"/>
        <end position="236"/>
    </location>
</feature>
<dbReference type="PANTHER" id="PTHR33877">
    <property type="entry name" value="SLL1193 PROTEIN"/>
    <property type="match status" value="1"/>
</dbReference>
<keyword evidence="2" id="KW-0540">Nuclease</keyword>
<dbReference type="InterPro" id="IPR002711">
    <property type="entry name" value="HNH"/>
</dbReference>
<evidence type="ECO:0000313" key="2">
    <source>
        <dbReference type="EMBL" id="EFH88107.1"/>
    </source>
</evidence>
<dbReference type="InParanoid" id="D6TC71"/>
<dbReference type="Pfam" id="PF14239">
    <property type="entry name" value="RRXRR"/>
    <property type="match status" value="1"/>
</dbReference>
<accession>D6TC71</accession>
<name>D6TC71_KTERA</name>
<dbReference type="GO" id="GO:0003676">
    <property type="term" value="F:nucleic acid binding"/>
    <property type="evidence" value="ECO:0007669"/>
    <property type="project" value="InterPro"/>
</dbReference>
<dbReference type="RefSeq" id="WP_007903878.1">
    <property type="nucleotide sequence ID" value="NZ_ADVG01000001.1"/>
</dbReference>
<dbReference type="InterPro" id="IPR052892">
    <property type="entry name" value="NA-targeting_endonuclease"/>
</dbReference>
<proteinExistence type="predicted"/>
<dbReference type="Gene3D" id="1.10.30.50">
    <property type="match status" value="1"/>
</dbReference>
<dbReference type="PANTHER" id="PTHR33877:SF2">
    <property type="entry name" value="OS07G0170200 PROTEIN"/>
    <property type="match status" value="1"/>
</dbReference>
<gene>
    <name evidence="2" type="ORF">Krac_9501</name>
</gene>
<organism evidence="2 3">
    <name type="scientific">Ktedonobacter racemifer DSM 44963</name>
    <dbReference type="NCBI Taxonomy" id="485913"/>
    <lineage>
        <taxon>Bacteria</taxon>
        <taxon>Bacillati</taxon>
        <taxon>Chloroflexota</taxon>
        <taxon>Ktedonobacteria</taxon>
        <taxon>Ktedonobacterales</taxon>
        <taxon>Ktedonobacteraceae</taxon>
        <taxon>Ktedonobacter</taxon>
    </lineage>
</organism>
<keyword evidence="2" id="KW-0378">Hydrolase</keyword>
<comment type="caution">
    <text evidence="2">The sequence shown here is derived from an EMBL/GenBank/DDBJ whole genome shotgun (WGS) entry which is preliminary data.</text>
</comment>
<dbReference type="AlphaFoldDB" id="D6TC71"/>
<dbReference type="NCBIfam" id="NF040563">
    <property type="entry name" value="guided_IscB"/>
    <property type="match status" value="1"/>
</dbReference>
<dbReference type="Pfam" id="PF01844">
    <property type="entry name" value="HNH"/>
    <property type="match status" value="1"/>
</dbReference>
<dbReference type="GO" id="GO:0004519">
    <property type="term" value="F:endonuclease activity"/>
    <property type="evidence" value="ECO:0007669"/>
    <property type="project" value="UniProtKB-KW"/>
</dbReference>
<keyword evidence="2" id="KW-0255">Endonuclease</keyword>